<organism evidence="1">
    <name type="scientific">marine sediment metagenome</name>
    <dbReference type="NCBI Taxonomy" id="412755"/>
    <lineage>
        <taxon>unclassified sequences</taxon>
        <taxon>metagenomes</taxon>
        <taxon>ecological metagenomes</taxon>
    </lineage>
</organism>
<accession>X1VQX1</accession>
<protein>
    <submittedName>
        <fullName evidence="1">Uncharacterized protein</fullName>
    </submittedName>
</protein>
<name>X1VQX1_9ZZZZ</name>
<comment type="caution">
    <text evidence="1">The sequence shown here is derived from an EMBL/GenBank/DDBJ whole genome shotgun (WGS) entry which is preliminary data.</text>
</comment>
<proteinExistence type="predicted"/>
<gene>
    <name evidence="1" type="ORF">S12H4_57393</name>
</gene>
<feature type="non-terminal residue" evidence="1">
    <location>
        <position position="201"/>
    </location>
</feature>
<dbReference type="AlphaFoldDB" id="X1VQX1"/>
<feature type="non-terminal residue" evidence="1">
    <location>
        <position position="1"/>
    </location>
</feature>
<sequence length="201" mass="20878">VTAGAIATITIDNEPAACTDITDDHFIFFRIFYSNGSESVTTSDGRMPFAPDTGALAAIQATNKNTVTSAAAGTVDEDDKITLYVGTEPYSVPTTVGESMTFTLDLAADDLPLYTRTNPNGHESKLSGADGKILSPTAADHNVAGNANELEANDKITLTFGSEVIVTADITLPFISWETSGSSLFGGDDATALADSTDVPS</sequence>
<reference evidence="1" key="1">
    <citation type="journal article" date="2014" name="Front. Microbiol.">
        <title>High frequency of phylogenetically diverse reductive dehalogenase-homologous genes in deep subseafloor sedimentary metagenomes.</title>
        <authorList>
            <person name="Kawai M."/>
            <person name="Futagami T."/>
            <person name="Toyoda A."/>
            <person name="Takaki Y."/>
            <person name="Nishi S."/>
            <person name="Hori S."/>
            <person name="Arai W."/>
            <person name="Tsubouchi T."/>
            <person name="Morono Y."/>
            <person name="Uchiyama I."/>
            <person name="Ito T."/>
            <person name="Fujiyama A."/>
            <person name="Inagaki F."/>
            <person name="Takami H."/>
        </authorList>
    </citation>
    <scope>NUCLEOTIDE SEQUENCE</scope>
    <source>
        <strain evidence="1">Expedition CK06-06</strain>
    </source>
</reference>
<dbReference type="EMBL" id="BARW01037111">
    <property type="protein sequence ID" value="GAJ22772.1"/>
    <property type="molecule type" value="Genomic_DNA"/>
</dbReference>
<evidence type="ECO:0000313" key="1">
    <source>
        <dbReference type="EMBL" id="GAJ22772.1"/>
    </source>
</evidence>